<sequence>MADEAEATTSTESYAWKYFEKLKCEESSRCKKCRAVIKCRGWSTSGMIRHLKSKHSIEKTENLKRPSDRSHDKDTSEVKRNSVQQKMTDLLKKEETKEEIVGKLAAVDGFSINAIAKSEFIKTSMLARGYKLPQSPTLVMDLVHKQYNVAKERVIFDINKRKNVGVRFGLSLDEYTSLKNKRYMNINLHTSDTFWNLGMARITGSVPAETAVEVVENKLAEFQVNLERDVVACVTDGASVMVKFGKLIKTCHHTCYAHGIHLAVCDVLYKKTDGNLVSLERRNVTHLQEEEADDVEAVPEEEELSSMIEVVSDEDLENIRLEDLEDDEVGNIDLSVTINKVRKIVKIFRKSPTRNEKLQMYVVSEYGKELMLKLDSKTRWNSLLDMLERFLKVKNSVAKAMIDCNMEMNITNGGIKSAE</sequence>
<feature type="region of interest" description="Disordered" evidence="9">
    <location>
        <begin position="51"/>
        <end position="83"/>
    </location>
</feature>
<dbReference type="InterPro" id="IPR003656">
    <property type="entry name" value="Znf_BED"/>
</dbReference>
<dbReference type="SMART" id="SM00614">
    <property type="entry name" value="ZnF_BED"/>
    <property type="match status" value="1"/>
</dbReference>
<dbReference type="AlphaFoldDB" id="A0A0N7Z9Z3"/>
<evidence type="ECO:0000259" key="10">
    <source>
        <dbReference type="PROSITE" id="PS50808"/>
    </source>
</evidence>
<evidence type="ECO:0000256" key="2">
    <source>
        <dbReference type="ARBA" id="ARBA00022723"/>
    </source>
</evidence>
<reference evidence="11" key="1">
    <citation type="submission" date="2015-09" db="EMBL/GenBank/DDBJ databases">
        <title>Scylla olivacea transcriptome.</title>
        <authorList>
            <person name="Ikhwanuddin M."/>
        </authorList>
    </citation>
    <scope>NUCLEOTIDE SEQUENCE</scope>
</reference>
<dbReference type="GO" id="GO:0005634">
    <property type="term" value="C:nucleus"/>
    <property type="evidence" value="ECO:0007669"/>
    <property type="project" value="UniProtKB-SubCell"/>
</dbReference>
<evidence type="ECO:0000256" key="9">
    <source>
        <dbReference type="SAM" id="MobiDB-lite"/>
    </source>
</evidence>
<dbReference type="InterPro" id="IPR012337">
    <property type="entry name" value="RNaseH-like_sf"/>
</dbReference>
<evidence type="ECO:0000313" key="11">
    <source>
        <dbReference type="EMBL" id="JAI57408.1"/>
    </source>
</evidence>
<keyword evidence="6" id="KW-0804">Transcription</keyword>
<evidence type="ECO:0000256" key="6">
    <source>
        <dbReference type="ARBA" id="ARBA00023163"/>
    </source>
</evidence>
<dbReference type="InterPro" id="IPR036236">
    <property type="entry name" value="Znf_C2H2_sf"/>
</dbReference>
<dbReference type="GO" id="GO:0009791">
    <property type="term" value="P:post-embryonic development"/>
    <property type="evidence" value="ECO:0007669"/>
    <property type="project" value="UniProtKB-ARBA"/>
</dbReference>
<dbReference type="Pfam" id="PF02892">
    <property type="entry name" value="zf-BED"/>
    <property type="match status" value="1"/>
</dbReference>
<comment type="subcellular location">
    <subcellularLocation>
        <location evidence="1">Nucleus</location>
    </subcellularLocation>
</comment>
<name>A0A0N7Z9Z3_SCYOL</name>
<keyword evidence="3 8" id="KW-0863">Zinc-finger</keyword>
<proteinExistence type="predicted"/>
<dbReference type="PANTHER" id="PTHR46481">
    <property type="entry name" value="ZINC FINGER BED DOMAIN-CONTAINING PROTEIN 4"/>
    <property type="match status" value="1"/>
</dbReference>
<dbReference type="EMBL" id="GDRN01107501">
    <property type="protein sequence ID" value="JAI57408.1"/>
    <property type="molecule type" value="Transcribed_RNA"/>
</dbReference>
<keyword evidence="5" id="KW-0805">Transcription regulation</keyword>
<dbReference type="SUPFAM" id="SSF57667">
    <property type="entry name" value="beta-beta-alpha zinc fingers"/>
    <property type="match status" value="1"/>
</dbReference>
<evidence type="ECO:0000256" key="3">
    <source>
        <dbReference type="ARBA" id="ARBA00022771"/>
    </source>
</evidence>
<organism evidence="11">
    <name type="scientific">Scylla olivacea</name>
    <name type="common">Orange mud crab</name>
    <name type="synonym">Cancer olivacea</name>
    <dbReference type="NCBI Taxonomy" id="85551"/>
    <lineage>
        <taxon>Eukaryota</taxon>
        <taxon>Metazoa</taxon>
        <taxon>Ecdysozoa</taxon>
        <taxon>Arthropoda</taxon>
        <taxon>Crustacea</taxon>
        <taxon>Multicrustacea</taxon>
        <taxon>Malacostraca</taxon>
        <taxon>Eumalacostraca</taxon>
        <taxon>Eucarida</taxon>
        <taxon>Decapoda</taxon>
        <taxon>Pleocyemata</taxon>
        <taxon>Brachyura</taxon>
        <taxon>Eubrachyura</taxon>
        <taxon>Portunoidea</taxon>
        <taxon>Portunidae</taxon>
        <taxon>Portuninae</taxon>
        <taxon>Scylla</taxon>
    </lineage>
</organism>
<dbReference type="PROSITE" id="PS50808">
    <property type="entry name" value="ZF_BED"/>
    <property type="match status" value="1"/>
</dbReference>
<keyword evidence="7" id="KW-0539">Nucleus</keyword>
<evidence type="ECO:0000256" key="5">
    <source>
        <dbReference type="ARBA" id="ARBA00023015"/>
    </source>
</evidence>
<keyword evidence="4" id="KW-0862">Zinc</keyword>
<keyword evidence="2" id="KW-0479">Metal-binding</keyword>
<evidence type="ECO:0000256" key="4">
    <source>
        <dbReference type="ARBA" id="ARBA00022833"/>
    </source>
</evidence>
<dbReference type="GO" id="GO:0008270">
    <property type="term" value="F:zinc ion binding"/>
    <property type="evidence" value="ECO:0007669"/>
    <property type="project" value="UniProtKB-KW"/>
</dbReference>
<protein>
    <recommendedName>
        <fullName evidence="10">BED-type domain-containing protein</fullName>
    </recommendedName>
</protein>
<feature type="compositionally biased region" description="Basic and acidic residues" evidence="9">
    <location>
        <begin position="55"/>
        <end position="80"/>
    </location>
</feature>
<feature type="domain" description="BED-type" evidence="10">
    <location>
        <begin position="10"/>
        <end position="62"/>
    </location>
</feature>
<dbReference type="SUPFAM" id="SSF53098">
    <property type="entry name" value="Ribonuclease H-like"/>
    <property type="match status" value="1"/>
</dbReference>
<dbReference type="PANTHER" id="PTHR46481:SF10">
    <property type="entry name" value="ZINC FINGER BED DOMAIN-CONTAINING PROTEIN 39"/>
    <property type="match status" value="1"/>
</dbReference>
<evidence type="ECO:0000256" key="7">
    <source>
        <dbReference type="ARBA" id="ARBA00023242"/>
    </source>
</evidence>
<evidence type="ECO:0000256" key="1">
    <source>
        <dbReference type="ARBA" id="ARBA00004123"/>
    </source>
</evidence>
<dbReference type="InterPro" id="IPR052035">
    <property type="entry name" value="ZnF_BED_domain_contain"/>
</dbReference>
<evidence type="ECO:0000256" key="8">
    <source>
        <dbReference type="PROSITE-ProRule" id="PRU00027"/>
    </source>
</evidence>
<dbReference type="GO" id="GO:0003677">
    <property type="term" value="F:DNA binding"/>
    <property type="evidence" value="ECO:0007669"/>
    <property type="project" value="InterPro"/>
</dbReference>
<accession>A0A0N7Z9Z3</accession>